<organism evidence="3">
    <name type="scientific">Clastoptera arizonana</name>
    <name type="common">Arizona spittle bug</name>
    <dbReference type="NCBI Taxonomy" id="38151"/>
    <lineage>
        <taxon>Eukaryota</taxon>
        <taxon>Metazoa</taxon>
        <taxon>Ecdysozoa</taxon>
        <taxon>Arthropoda</taxon>
        <taxon>Hexapoda</taxon>
        <taxon>Insecta</taxon>
        <taxon>Pterygota</taxon>
        <taxon>Neoptera</taxon>
        <taxon>Paraneoptera</taxon>
        <taxon>Hemiptera</taxon>
        <taxon>Auchenorrhyncha</taxon>
        <taxon>Cercopoidea</taxon>
        <taxon>Clastopteridae</taxon>
        <taxon>Clastoptera</taxon>
    </lineage>
</organism>
<gene>
    <name evidence="3" type="ORF">g.39184</name>
</gene>
<dbReference type="PANTHER" id="PTHR12598:SF0">
    <property type="entry name" value="COPPER HOMEOSTASIS PROTEIN CUTC HOMOLOG"/>
    <property type="match status" value="1"/>
</dbReference>
<dbReference type="AlphaFoldDB" id="A0A1B6DWR0"/>
<dbReference type="InterPro" id="IPR036822">
    <property type="entry name" value="CutC-like_dom_sf"/>
</dbReference>
<sequence length="236" mass="26063">MEVCVDSLSSAIAAAEGGATRIELCSALLEDGLTPSVGLFEVVKSVIKIPIFVMIRPKMLNIYNYSEKEVEEMEYDIKMFKSKKADGFVLGALTSEGLVDENVCKRLLLITAPLPVTFHRAFDLTTDPFYSMEKIISLGFERILTSGQKKTALEGVNLITELIKHSNGRIIIMPGVGICVKNLKVILEKTGAIEFHASAKTQVILKTPNLGEETKVFVTSKVHVKEMVDIYQNYST</sequence>
<comment type="similarity">
    <text evidence="1">Belongs to the CutC family.</text>
</comment>
<proteinExistence type="inferred from homology"/>
<dbReference type="GO" id="GO:0005507">
    <property type="term" value="F:copper ion binding"/>
    <property type="evidence" value="ECO:0007669"/>
    <property type="project" value="TreeGrafter"/>
</dbReference>
<name>A0A1B6DWR0_9HEMI</name>
<dbReference type="FunFam" id="3.20.20.380:FF:000001">
    <property type="entry name" value="Copper homeostasis protein CutC"/>
    <property type="match status" value="1"/>
</dbReference>
<dbReference type="InterPro" id="IPR005627">
    <property type="entry name" value="CutC-like"/>
</dbReference>
<evidence type="ECO:0000256" key="1">
    <source>
        <dbReference type="ARBA" id="ARBA00007768"/>
    </source>
</evidence>
<dbReference type="HAMAP" id="MF_00795">
    <property type="entry name" value="CutC"/>
    <property type="match status" value="1"/>
</dbReference>
<accession>A0A1B6DWR0</accession>
<evidence type="ECO:0000313" key="3">
    <source>
        <dbReference type="EMBL" id="JAS30105.1"/>
    </source>
</evidence>
<evidence type="ECO:0000256" key="2">
    <source>
        <dbReference type="ARBA" id="ARBA00019014"/>
    </source>
</evidence>
<dbReference type="Gene3D" id="3.20.20.380">
    <property type="entry name" value="Copper homeostasis (CutC) domain"/>
    <property type="match status" value="1"/>
</dbReference>
<protein>
    <recommendedName>
        <fullName evidence="2">Copper homeostasis protein cutC homolog</fullName>
    </recommendedName>
</protein>
<dbReference type="SUPFAM" id="SSF110395">
    <property type="entry name" value="CutC-like"/>
    <property type="match status" value="1"/>
</dbReference>
<dbReference type="PANTHER" id="PTHR12598">
    <property type="entry name" value="COPPER HOMEOSTASIS PROTEIN CUTC"/>
    <property type="match status" value="1"/>
</dbReference>
<dbReference type="Pfam" id="PF03932">
    <property type="entry name" value="CutC"/>
    <property type="match status" value="1"/>
</dbReference>
<dbReference type="EMBL" id="GEDC01007193">
    <property type="protein sequence ID" value="JAS30105.1"/>
    <property type="molecule type" value="Transcribed_RNA"/>
</dbReference>
<reference evidence="3" key="1">
    <citation type="submission" date="2015-12" db="EMBL/GenBank/DDBJ databases">
        <title>De novo transcriptome assembly of four potential Pierce s Disease insect vectors from Arizona vineyards.</title>
        <authorList>
            <person name="Tassone E.E."/>
        </authorList>
    </citation>
    <scope>NUCLEOTIDE SEQUENCE</scope>
</reference>